<comment type="caution">
    <text evidence="5">The sequence shown here is derived from an EMBL/GenBank/DDBJ whole genome shotgun (WGS) entry which is preliminary data.</text>
</comment>
<evidence type="ECO:0008006" key="7">
    <source>
        <dbReference type="Google" id="ProtNLM"/>
    </source>
</evidence>
<dbReference type="PANTHER" id="PTHR10091:SF0">
    <property type="entry name" value="GALACTOSE MUTAROTASE"/>
    <property type="match status" value="1"/>
</dbReference>
<organism evidence="5 6">
    <name type="scientific">Streptomyces gougerotii</name>
    <dbReference type="NCBI Taxonomy" id="53448"/>
    <lineage>
        <taxon>Bacteria</taxon>
        <taxon>Bacillati</taxon>
        <taxon>Actinomycetota</taxon>
        <taxon>Actinomycetes</taxon>
        <taxon>Kitasatosporales</taxon>
        <taxon>Streptomycetaceae</taxon>
        <taxon>Streptomyces</taxon>
        <taxon>Streptomyces diastaticus group</taxon>
    </lineage>
</organism>
<feature type="compositionally biased region" description="Low complexity" evidence="4">
    <location>
        <begin position="296"/>
        <end position="315"/>
    </location>
</feature>
<reference evidence="5 6" key="1">
    <citation type="submission" date="2020-02" db="EMBL/GenBank/DDBJ databases">
        <title>Whole genome shotgun sequence of Streptomyces gougerotii NBRC 13043.</title>
        <authorList>
            <person name="Ichikawa N."/>
            <person name="Komaki H."/>
            <person name="Tamura T."/>
        </authorList>
    </citation>
    <scope>NUCLEOTIDE SEQUENCE [LARGE SCALE GENOMIC DNA]</scope>
    <source>
        <strain evidence="5 6">NBRC 13043</strain>
    </source>
</reference>
<gene>
    <name evidence="5" type="ORF">Sgou_19150</name>
</gene>
<dbReference type="EMBL" id="BLLO01000016">
    <property type="protein sequence ID" value="GFH77245.1"/>
    <property type="molecule type" value="Genomic_DNA"/>
</dbReference>
<evidence type="ECO:0000256" key="4">
    <source>
        <dbReference type="SAM" id="MobiDB-lite"/>
    </source>
</evidence>
<keyword evidence="2" id="KW-0413">Isomerase</keyword>
<evidence type="ECO:0000256" key="3">
    <source>
        <dbReference type="ARBA" id="ARBA00023277"/>
    </source>
</evidence>
<dbReference type="CDD" id="cd09019">
    <property type="entry name" value="galactose_mutarotase_like"/>
    <property type="match status" value="1"/>
</dbReference>
<evidence type="ECO:0000313" key="5">
    <source>
        <dbReference type="EMBL" id="GFH77245.1"/>
    </source>
</evidence>
<dbReference type="InterPro" id="IPR008183">
    <property type="entry name" value="Aldose_1/G6P_1-epimerase"/>
</dbReference>
<dbReference type="Pfam" id="PF01263">
    <property type="entry name" value="Aldose_epim"/>
    <property type="match status" value="1"/>
</dbReference>
<sequence length="398" mass="41872">MPATDGTRASVVLGLPTTEAYAAARGPYLGALVGRYANRLAHGRFPLDGAGHTVPANDRGHALHGGPDGFDRRVWRATPAPGRHAAVRLTLLSPDGDMGFPGALEVAVTYRLGADHTLILDYEARTDRPTVVNLTHHAYFDLTAGQDGLAAHTLRVPGTRYLPVDAEAIPVGPPAPVDATPFDLREATVLGPRLTPEAVAAHPQLAAAGGYDHTWLLDGAPGPDGLRPAATLATLDGSRAMEVWTTEPAVQVYTGNQLDASLTGTDGRPLTRHRAVCLETQHLPDSPNHPEYPTNRPSAPARSSAAAPPTASRISRGPEPCAGPARTGDGAARTTRSVQPCPRRPGLAPGSTRPPPGRRRPPPRRTTPVRGAPDEVGTLHEELCVLVAQVRRVGGEQQ</sequence>
<evidence type="ECO:0000313" key="6">
    <source>
        <dbReference type="Proteomes" id="UP000480804"/>
    </source>
</evidence>
<dbReference type="PANTHER" id="PTHR10091">
    <property type="entry name" value="ALDOSE-1-EPIMERASE"/>
    <property type="match status" value="1"/>
</dbReference>
<dbReference type="InterPro" id="IPR014718">
    <property type="entry name" value="GH-type_carb-bd"/>
</dbReference>
<dbReference type="InterPro" id="IPR011013">
    <property type="entry name" value="Gal_mutarotase_sf_dom"/>
</dbReference>
<dbReference type="Gene3D" id="2.70.98.10">
    <property type="match status" value="1"/>
</dbReference>
<protein>
    <recommendedName>
        <fullName evidence="7">Aldose 1-epimerase</fullName>
    </recommendedName>
</protein>
<comment type="similarity">
    <text evidence="1">Belongs to the aldose epimerase family.</text>
</comment>
<feature type="region of interest" description="Disordered" evidence="4">
    <location>
        <begin position="280"/>
        <end position="378"/>
    </location>
</feature>
<keyword evidence="3" id="KW-0119">Carbohydrate metabolism</keyword>
<evidence type="ECO:0000256" key="1">
    <source>
        <dbReference type="ARBA" id="ARBA00006206"/>
    </source>
</evidence>
<name>A0ABQ1D3Y0_9ACTN</name>
<dbReference type="SUPFAM" id="SSF74650">
    <property type="entry name" value="Galactose mutarotase-like"/>
    <property type="match status" value="1"/>
</dbReference>
<dbReference type="NCBIfam" id="NF008277">
    <property type="entry name" value="PRK11055.1"/>
    <property type="match status" value="1"/>
</dbReference>
<accession>A0ABQ1D3Y0</accession>
<evidence type="ECO:0000256" key="2">
    <source>
        <dbReference type="ARBA" id="ARBA00023235"/>
    </source>
</evidence>
<dbReference type="InterPro" id="IPR047215">
    <property type="entry name" value="Galactose_mutarotase-like"/>
</dbReference>
<keyword evidence="6" id="KW-1185">Reference proteome</keyword>
<proteinExistence type="inferred from homology"/>
<dbReference type="Proteomes" id="UP000480804">
    <property type="component" value="Unassembled WGS sequence"/>
</dbReference>